<dbReference type="AlphaFoldDB" id="A0A0C1VVQ1"/>
<gene>
    <name evidence="4" type="ORF">H735_06415</name>
</gene>
<dbReference type="InterPro" id="IPR045943">
    <property type="entry name" value="DUF6363"/>
</dbReference>
<evidence type="ECO:0000256" key="1">
    <source>
        <dbReference type="ARBA" id="ARBA00023098"/>
    </source>
</evidence>
<dbReference type="SUPFAM" id="SSF53474">
    <property type="entry name" value="alpha/beta-Hydrolases"/>
    <property type="match status" value="1"/>
</dbReference>
<organism evidence="4 5">
    <name type="scientific">Vibrio owensii CAIM 1854 = LMG 25443</name>
    <dbReference type="NCBI Taxonomy" id="1229493"/>
    <lineage>
        <taxon>Bacteria</taxon>
        <taxon>Pseudomonadati</taxon>
        <taxon>Pseudomonadota</taxon>
        <taxon>Gammaproteobacteria</taxon>
        <taxon>Vibrionales</taxon>
        <taxon>Vibrionaceae</taxon>
        <taxon>Vibrio</taxon>
    </lineage>
</organism>
<dbReference type="RefSeq" id="WP_020194902.1">
    <property type="nucleotide sequence ID" value="NZ_BAOH01000009.1"/>
</dbReference>
<evidence type="ECO:0000313" key="4">
    <source>
        <dbReference type="EMBL" id="KIF54018.1"/>
    </source>
</evidence>
<dbReference type="InterPro" id="IPR016035">
    <property type="entry name" value="Acyl_Trfase/lysoPLipase"/>
</dbReference>
<dbReference type="Pfam" id="PF19890">
    <property type="entry name" value="DUF6363"/>
    <property type="match status" value="1"/>
</dbReference>
<dbReference type="EMBL" id="JPRD01000011">
    <property type="protein sequence ID" value="KIF54018.1"/>
    <property type="molecule type" value="Genomic_DNA"/>
</dbReference>
<dbReference type="InterPro" id="IPR051044">
    <property type="entry name" value="MAG_DAG_Lipase"/>
</dbReference>
<dbReference type="Gene3D" id="3.40.1090.10">
    <property type="entry name" value="Cytosolic phospholipase A2 catalytic domain"/>
    <property type="match status" value="2"/>
</dbReference>
<feature type="short sequence motif" description="DGA/G" evidence="2">
    <location>
        <begin position="182"/>
        <end position="184"/>
    </location>
</feature>
<accession>A0A0C1VVQ1</accession>
<dbReference type="GO" id="GO:0016787">
    <property type="term" value="F:hydrolase activity"/>
    <property type="evidence" value="ECO:0007669"/>
    <property type="project" value="UniProtKB-UniRule"/>
</dbReference>
<dbReference type="InterPro" id="IPR022742">
    <property type="entry name" value="Hydrolase_4"/>
</dbReference>
<keyword evidence="1 2" id="KW-0443">Lipid metabolism</keyword>
<dbReference type="InterPro" id="IPR029058">
    <property type="entry name" value="AB_hydrolase_fold"/>
</dbReference>
<dbReference type="CDD" id="cd07208">
    <property type="entry name" value="Pat_hypo_Ecoli_yjju_like"/>
    <property type="match status" value="1"/>
</dbReference>
<reference evidence="4 5" key="1">
    <citation type="submission" date="2014-07" db="EMBL/GenBank/DDBJ databases">
        <title>Unique and conserved regions in Vibrio harveyi and related species in comparison with the shrimp pathogen Vibrio harveyi CAIM 1792.</title>
        <authorList>
            <person name="Espinoza-Valles I."/>
            <person name="Vora G."/>
            <person name="Leekitcharoenphon P."/>
            <person name="Ussery D."/>
            <person name="Hoj L."/>
            <person name="Gomez-Gil B."/>
        </authorList>
    </citation>
    <scope>NUCLEOTIDE SEQUENCE [LARGE SCALE GENOMIC DNA]</scope>
    <source>
        <strain evidence="5">CAIM 1854 / LMG 25443</strain>
    </source>
</reference>
<comment type="caution">
    <text evidence="4">The sequence shown here is derived from an EMBL/GenBank/DDBJ whole genome shotgun (WGS) entry which is preliminary data.</text>
</comment>
<dbReference type="InterPro" id="IPR002641">
    <property type="entry name" value="PNPLA_dom"/>
</dbReference>
<feature type="active site" description="Proton acceptor" evidence="2">
    <location>
        <position position="182"/>
    </location>
</feature>
<dbReference type="Proteomes" id="UP000031586">
    <property type="component" value="Unassembled WGS sequence"/>
</dbReference>
<dbReference type="PROSITE" id="PS51635">
    <property type="entry name" value="PNPLA"/>
    <property type="match status" value="1"/>
</dbReference>
<dbReference type="SUPFAM" id="SSF52151">
    <property type="entry name" value="FabD/lysophospholipase-like"/>
    <property type="match status" value="1"/>
</dbReference>
<evidence type="ECO:0000259" key="3">
    <source>
        <dbReference type="PROSITE" id="PS51635"/>
    </source>
</evidence>
<proteinExistence type="predicted"/>
<dbReference type="Pfam" id="PF01734">
    <property type="entry name" value="Patatin"/>
    <property type="match status" value="1"/>
</dbReference>
<dbReference type="Pfam" id="PF12146">
    <property type="entry name" value="Hydrolase_4"/>
    <property type="match status" value="1"/>
</dbReference>
<dbReference type="GO" id="GO:0016042">
    <property type="term" value="P:lipid catabolic process"/>
    <property type="evidence" value="ECO:0007669"/>
    <property type="project" value="UniProtKB-UniRule"/>
</dbReference>
<keyword evidence="2" id="KW-0442">Lipid degradation</keyword>
<feature type="domain" description="PNPLA" evidence="3">
    <location>
        <begin position="27"/>
        <end position="195"/>
    </location>
</feature>
<name>A0A0C1VVQ1_9VIBR</name>
<dbReference type="PATRIC" id="fig|1229493.5.peg.347"/>
<evidence type="ECO:0000256" key="2">
    <source>
        <dbReference type="PROSITE-ProRule" id="PRU01161"/>
    </source>
</evidence>
<dbReference type="Gene3D" id="3.40.50.1820">
    <property type="entry name" value="alpha/beta hydrolase"/>
    <property type="match status" value="1"/>
</dbReference>
<evidence type="ECO:0000313" key="5">
    <source>
        <dbReference type="Proteomes" id="UP000031586"/>
    </source>
</evidence>
<dbReference type="PANTHER" id="PTHR11614">
    <property type="entry name" value="PHOSPHOLIPASE-RELATED"/>
    <property type="match status" value="1"/>
</dbReference>
<dbReference type="InterPro" id="IPR037483">
    <property type="entry name" value="YjjU-like"/>
</dbReference>
<feature type="active site" description="Nucleophile" evidence="2">
    <location>
        <position position="61"/>
    </location>
</feature>
<keyword evidence="2" id="KW-0378">Hydrolase</keyword>
<feature type="short sequence motif" description="GXSXG" evidence="2">
    <location>
        <begin position="59"/>
        <end position="63"/>
    </location>
</feature>
<feature type="short sequence motif" description="GXGXXG" evidence="2">
    <location>
        <begin position="31"/>
        <end position="36"/>
    </location>
</feature>
<protein>
    <submittedName>
        <fullName evidence="4">Phospholipase</fullName>
    </submittedName>
</protein>
<sequence>MGNRYIISSKHHDNFMLRQQHVDKIALVTEGGGQRGIFTAGVLDAFLHADFNPFDLLIGTSAGSLNLASYICGHQGHAYKIITETTRRPEFFKLTKYLLNGEGFDLDFLVDNAEISIPLNWEKGSDLLKTKQVVAVATHARNLTTECFDVTVDNWKDVLRASCAIPALHKKPVVFNGARWLDGGVSAPIPVEEAYRRGYKHIVVIRTMPIDFDEHHPLIEAVLKRAPSKTMSELSAILLKHEETYRQTRRFLASPPDDVNIYEISPARNLQSSVVESTKKQLDADYLHGAQLGRLFVTSIGRKLNIPHKPYKRYHPITSELSHHNHNYHQQIDDVWQNRKSGYFKGAMNNDIAWINVNPQNHTRTLVIVQGRNESFWKYKEVIYELSQYFNIYSFDHRGQGESQRLAEHSELGHVDQFEHYVEDLAQFLAEVVESQHKDGVMMLAHSMGGAVATQYLASYDHNVKACALTSPMFGIKSPKVVGGIQTATIKLISQLQKTPNFAPTQTAFVTKTFEGNDHTSSPNRFKAYSDLLSNNPNLRLGGVSPKWISEAVAAGKHCLAQAKDIKTPILIVQPEGDNVVSLPAQDLFNEHCASSRLLSIPHARHDILIESDRYRDWALKRIMNFYDHSHKFV</sequence>